<dbReference type="RefSeq" id="WP_194141009.1">
    <property type="nucleotide sequence ID" value="NZ_PRDM01000006.1"/>
</dbReference>
<feature type="chain" id="PRO_5045401060" description="Lipocalin-like domain-containing protein" evidence="1">
    <location>
        <begin position="27"/>
        <end position="242"/>
    </location>
</feature>
<keyword evidence="3" id="KW-1185">Reference proteome</keyword>
<sequence>MSRSIRKIQIVFCLILNLFFAVSAFAQIDIAGKWETKDVLGYSDVKEYSLTKAKESSYGRFLTFKLDGTFLSDESIKCLNGCNVFTSGTYVLVDNEHVRIIVEDVRFVGFYCGMQRSDEEEYIKDLGVFYIYREGDSIRLIPSNGILQDDKDKMLYHQLAASFDKEWRSYNYVWKNTEKTEPEEIIKECIEDEKWIEWSNCKILIPSLQGNLFIVKENQKLHYVLYNEYKKKVSLAYPKNKS</sequence>
<evidence type="ECO:0000256" key="1">
    <source>
        <dbReference type="SAM" id="SignalP"/>
    </source>
</evidence>
<evidence type="ECO:0008006" key="4">
    <source>
        <dbReference type="Google" id="ProtNLM"/>
    </source>
</evidence>
<organism evidence="2 3">
    <name type="scientific">Flavobacterium hungaricum</name>
    <dbReference type="NCBI Taxonomy" id="2082725"/>
    <lineage>
        <taxon>Bacteria</taxon>
        <taxon>Pseudomonadati</taxon>
        <taxon>Bacteroidota</taxon>
        <taxon>Flavobacteriia</taxon>
        <taxon>Flavobacteriales</taxon>
        <taxon>Flavobacteriaceae</taxon>
        <taxon>Flavobacterium</taxon>
    </lineage>
</organism>
<gene>
    <name evidence="2" type="ORF">C4F50_23445</name>
</gene>
<dbReference type="Proteomes" id="UP000640614">
    <property type="component" value="Unassembled WGS sequence"/>
</dbReference>
<name>A0ABR9TTB5_9FLAO</name>
<comment type="caution">
    <text evidence="2">The sequence shown here is derived from an EMBL/GenBank/DDBJ whole genome shotgun (WGS) entry which is preliminary data.</text>
</comment>
<protein>
    <recommendedName>
        <fullName evidence="4">Lipocalin-like domain-containing protein</fullName>
    </recommendedName>
</protein>
<proteinExistence type="predicted"/>
<keyword evidence="1" id="KW-0732">Signal</keyword>
<evidence type="ECO:0000313" key="3">
    <source>
        <dbReference type="Proteomes" id="UP000640614"/>
    </source>
</evidence>
<evidence type="ECO:0000313" key="2">
    <source>
        <dbReference type="EMBL" id="MBE8727882.1"/>
    </source>
</evidence>
<accession>A0ABR9TTB5</accession>
<dbReference type="EMBL" id="PRDM01000006">
    <property type="protein sequence ID" value="MBE8727882.1"/>
    <property type="molecule type" value="Genomic_DNA"/>
</dbReference>
<reference evidence="2 3" key="1">
    <citation type="submission" date="2018-07" db="EMBL/GenBank/DDBJ databases">
        <title>Genome assembly of strain KB82.</title>
        <authorList>
            <person name="Kukolya J."/>
            <person name="Horvath B."/>
            <person name="Nagy I."/>
            <person name="Toth A."/>
        </authorList>
    </citation>
    <scope>NUCLEOTIDE SEQUENCE [LARGE SCALE GENOMIC DNA]</scope>
    <source>
        <strain evidence="2 3">Kb82</strain>
    </source>
</reference>
<feature type="signal peptide" evidence="1">
    <location>
        <begin position="1"/>
        <end position="26"/>
    </location>
</feature>